<dbReference type="PANTHER" id="PTHR10359">
    <property type="entry name" value="A/G-SPECIFIC ADENINE GLYCOSYLASE/ENDONUCLEASE III"/>
    <property type="match status" value="1"/>
</dbReference>
<dbReference type="PIRSF" id="PIRSF001435">
    <property type="entry name" value="Nth"/>
    <property type="match status" value="1"/>
</dbReference>
<comment type="function">
    <text evidence="12">DNA repair enzyme that has both DNA N-glycosylase activity and AP-lyase activity. The DNA N-glycosylase activity releases various damaged pyrimidines from DNA by cleaving the N-glycosidic bond, leaving an AP (apurinic/apyrimidinic) site. The AP-lyase activity cleaves the phosphodiester bond 3' to the AP site by a beta-elimination, leaving a 3'-terminal unsaturated sugar and a product with a terminal 5'-phosphate.</text>
</comment>
<dbReference type="OrthoDB" id="9800977at2"/>
<feature type="binding site" evidence="12">
    <location>
        <position position="194"/>
    </location>
    <ligand>
        <name>[4Fe-4S] cluster</name>
        <dbReference type="ChEBI" id="CHEBI:49883"/>
    </ligand>
</feature>
<proteinExistence type="inferred from homology"/>
<evidence type="ECO:0000313" key="14">
    <source>
        <dbReference type="EMBL" id="SER96980.1"/>
    </source>
</evidence>
<feature type="binding site" evidence="12">
    <location>
        <position position="187"/>
    </location>
    <ligand>
        <name>[4Fe-4S] cluster</name>
        <dbReference type="ChEBI" id="CHEBI:49883"/>
    </ligand>
</feature>
<dbReference type="PROSITE" id="PS00764">
    <property type="entry name" value="ENDONUCLEASE_III_1"/>
    <property type="match status" value="1"/>
</dbReference>
<feature type="binding site" evidence="12">
    <location>
        <position position="203"/>
    </location>
    <ligand>
        <name>[4Fe-4S] cluster</name>
        <dbReference type="ChEBI" id="CHEBI:49883"/>
    </ligand>
</feature>
<evidence type="ECO:0000256" key="12">
    <source>
        <dbReference type="HAMAP-Rule" id="MF_00942"/>
    </source>
</evidence>
<dbReference type="RefSeq" id="WP_022749013.1">
    <property type="nucleotide sequence ID" value="NZ_FOGW01000017.1"/>
</dbReference>
<reference evidence="15" key="1">
    <citation type="submission" date="2016-10" db="EMBL/GenBank/DDBJ databases">
        <authorList>
            <person name="Varghese N."/>
            <person name="Submissions S."/>
        </authorList>
    </citation>
    <scope>NUCLEOTIDE SEQUENCE [LARGE SCALE GENOMIC DNA]</scope>
    <source>
        <strain evidence="15">S1b</strain>
    </source>
</reference>
<evidence type="ECO:0000256" key="8">
    <source>
        <dbReference type="ARBA" id="ARBA00023125"/>
    </source>
</evidence>
<feature type="binding site" evidence="12">
    <location>
        <position position="197"/>
    </location>
    <ligand>
        <name>[4Fe-4S] cluster</name>
        <dbReference type="ChEBI" id="CHEBI:49883"/>
    </ligand>
</feature>
<dbReference type="GO" id="GO:0019104">
    <property type="term" value="F:DNA N-glycosylase activity"/>
    <property type="evidence" value="ECO:0007669"/>
    <property type="project" value="UniProtKB-UniRule"/>
</dbReference>
<keyword evidence="4 12" id="KW-0227">DNA damage</keyword>
<keyword evidence="2 12" id="KW-0004">4Fe-4S</keyword>
<keyword evidence="15" id="KW-1185">Reference proteome</keyword>
<evidence type="ECO:0000256" key="1">
    <source>
        <dbReference type="ARBA" id="ARBA00008343"/>
    </source>
</evidence>
<dbReference type="Pfam" id="PF00633">
    <property type="entry name" value="HHH"/>
    <property type="match status" value="1"/>
</dbReference>
<evidence type="ECO:0000256" key="9">
    <source>
        <dbReference type="ARBA" id="ARBA00023204"/>
    </source>
</evidence>
<dbReference type="GO" id="GO:0006285">
    <property type="term" value="P:base-excision repair, AP site formation"/>
    <property type="evidence" value="ECO:0007669"/>
    <property type="project" value="TreeGrafter"/>
</dbReference>
<evidence type="ECO:0000256" key="5">
    <source>
        <dbReference type="ARBA" id="ARBA00022801"/>
    </source>
</evidence>
<protein>
    <recommendedName>
        <fullName evidence="12">Endonuclease III</fullName>
        <ecNumber evidence="12">4.2.99.18</ecNumber>
    </recommendedName>
    <alternativeName>
        <fullName evidence="12">DNA-(apurinic or apyrimidinic site) lyase</fullName>
    </alternativeName>
</protein>
<evidence type="ECO:0000259" key="13">
    <source>
        <dbReference type="SMART" id="SM00478"/>
    </source>
</evidence>
<accession>A0A1H9TI10</accession>
<evidence type="ECO:0000256" key="2">
    <source>
        <dbReference type="ARBA" id="ARBA00022485"/>
    </source>
</evidence>
<dbReference type="GO" id="GO:0046872">
    <property type="term" value="F:metal ion binding"/>
    <property type="evidence" value="ECO:0007669"/>
    <property type="project" value="UniProtKB-KW"/>
</dbReference>
<evidence type="ECO:0000256" key="3">
    <source>
        <dbReference type="ARBA" id="ARBA00022723"/>
    </source>
</evidence>
<dbReference type="SMART" id="SM00478">
    <property type="entry name" value="ENDO3c"/>
    <property type="match status" value="1"/>
</dbReference>
<dbReference type="NCBIfam" id="TIGR01083">
    <property type="entry name" value="nth"/>
    <property type="match status" value="1"/>
</dbReference>
<dbReference type="SUPFAM" id="SSF48150">
    <property type="entry name" value="DNA-glycosylase"/>
    <property type="match status" value="1"/>
</dbReference>
<evidence type="ECO:0000256" key="6">
    <source>
        <dbReference type="ARBA" id="ARBA00023004"/>
    </source>
</evidence>
<dbReference type="InterPro" id="IPR003265">
    <property type="entry name" value="HhH-GPD_domain"/>
</dbReference>
<dbReference type="InterPro" id="IPR023170">
    <property type="entry name" value="HhH_base_excis_C"/>
</dbReference>
<dbReference type="FunFam" id="1.10.340.30:FF:000001">
    <property type="entry name" value="Endonuclease III"/>
    <property type="match status" value="1"/>
</dbReference>
<dbReference type="InterPro" id="IPR000445">
    <property type="entry name" value="HhH_motif"/>
</dbReference>
<keyword evidence="6 12" id="KW-0408">Iron</keyword>
<dbReference type="EMBL" id="FOGW01000017">
    <property type="protein sequence ID" value="SER96980.1"/>
    <property type="molecule type" value="Genomic_DNA"/>
</dbReference>
<dbReference type="AlphaFoldDB" id="A0A1H9TI10"/>
<dbReference type="GO" id="GO:0140078">
    <property type="term" value="F:class I DNA-(apurinic or apyrimidinic site) endonuclease activity"/>
    <property type="evidence" value="ECO:0007669"/>
    <property type="project" value="UniProtKB-EC"/>
</dbReference>
<evidence type="ECO:0000256" key="10">
    <source>
        <dbReference type="ARBA" id="ARBA00023239"/>
    </source>
</evidence>
<dbReference type="GO" id="GO:0003677">
    <property type="term" value="F:DNA binding"/>
    <property type="evidence" value="ECO:0007669"/>
    <property type="project" value="UniProtKB-UniRule"/>
</dbReference>
<keyword evidence="8 12" id="KW-0238">DNA-binding</keyword>
<dbReference type="PANTHER" id="PTHR10359:SF18">
    <property type="entry name" value="ENDONUCLEASE III"/>
    <property type="match status" value="1"/>
</dbReference>
<keyword evidence="5 12" id="KW-0378">Hydrolase</keyword>
<comment type="cofactor">
    <cofactor evidence="12">
        <name>[4Fe-4S] cluster</name>
        <dbReference type="ChEBI" id="CHEBI:49883"/>
    </cofactor>
    <text evidence="12">Binds 1 [4Fe-4S] cluster.</text>
</comment>
<feature type="domain" description="HhH-GPD" evidence="13">
    <location>
        <begin position="38"/>
        <end position="185"/>
    </location>
</feature>
<dbReference type="HAMAP" id="MF_00942">
    <property type="entry name" value="Nth"/>
    <property type="match status" value="1"/>
</dbReference>
<dbReference type="Proteomes" id="UP000182471">
    <property type="component" value="Unassembled WGS sequence"/>
</dbReference>
<dbReference type="CDD" id="cd00056">
    <property type="entry name" value="ENDO3c"/>
    <property type="match status" value="1"/>
</dbReference>
<dbReference type="InterPro" id="IPR005759">
    <property type="entry name" value="Nth"/>
</dbReference>
<dbReference type="InterPro" id="IPR011257">
    <property type="entry name" value="DNA_glycosylase"/>
</dbReference>
<gene>
    <name evidence="12" type="primary">nth</name>
    <name evidence="14" type="ORF">SAMN02910429_01653</name>
</gene>
<comment type="catalytic activity">
    <reaction evidence="12">
        <text>2'-deoxyribonucleotide-(2'-deoxyribose 5'-phosphate)-2'-deoxyribonucleotide-DNA = a 3'-end 2'-deoxyribonucleotide-(2,3-dehydro-2,3-deoxyribose 5'-phosphate)-DNA + a 5'-end 5'-phospho-2'-deoxyribonucleoside-DNA + H(+)</text>
        <dbReference type="Rhea" id="RHEA:66592"/>
        <dbReference type="Rhea" id="RHEA-COMP:13180"/>
        <dbReference type="Rhea" id="RHEA-COMP:16897"/>
        <dbReference type="Rhea" id="RHEA-COMP:17067"/>
        <dbReference type="ChEBI" id="CHEBI:15378"/>
        <dbReference type="ChEBI" id="CHEBI:136412"/>
        <dbReference type="ChEBI" id="CHEBI:157695"/>
        <dbReference type="ChEBI" id="CHEBI:167181"/>
        <dbReference type="EC" id="4.2.99.18"/>
    </reaction>
</comment>
<keyword evidence="14" id="KW-0540">Nuclease</keyword>
<evidence type="ECO:0000313" key="15">
    <source>
        <dbReference type="Proteomes" id="UP000182471"/>
    </source>
</evidence>
<dbReference type="InterPro" id="IPR004035">
    <property type="entry name" value="Endouclease-III_FeS-bd_BS"/>
</dbReference>
<evidence type="ECO:0000256" key="4">
    <source>
        <dbReference type="ARBA" id="ARBA00022763"/>
    </source>
</evidence>
<keyword evidence="7 12" id="KW-0411">Iron-sulfur</keyword>
<evidence type="ECO:0000256" key="7">
    <source>
        <dbReference type="ARBA" id="ARBA00023014"/>
    </source>
</evidence>
<dbReference type="SMART" id="SM00525">
    <property type="entry name" value="FES"/>
    <property type="match status" value="1"/>
</dbReference>
<keyword evidence="3 12" id="KW-0479">Metal-binding</keyword>
<dbReference type="Pfam" id="PF10576">
    <property type="entry name" value="EndIII_4Fe-2S"/>
    <property type="match status" value="1"/>
</dbReference>
<sequence>MENKNSEIIRRFNEKYGTELYCYLNYSKPYELLFSTILSAQCTDERVNQVTEKLYKKYDSLEAFAKADVNEVARDIYSLGFYQNKSKNIVKCAKVLLEKYNGNLPVTLEELVELPGVGRKTANVIRGNLYNDPSIVVDTHVKRISKRLGFTVQTDPVKVEFDLMKVLPKNQWILWNLHLITFGRTICFAKKPLCKECFLNDLCNSKDKVV</sequence>
<comment type="similarity">
    <text evidence="1 12">Belongs to the Nth/MutY family.</text>
</comment>
<organism evidence="14 15">
    <name type="scientific">Lachnobacterium bovis</name>
    <dbReference type="NCBI Taxonomy" id="140626"/>
    <lineage>
        <taxon>Bacteria</taxon>
        <taxon>Bacillati</taxon>
        <taxon>Bacillota</taxon>
        <taxon>Clostridia</taxon>
        <taxon>Lachnospirales</taxon>
        <taxon>Lachnospiraceae</taxon>
        <taxon>Lachnobacterium</taxon>
    </lineage>
</organism>
<dbReference type="Pfam" id="PF00730">
    <property type="entry name" value="HhH-GPD"/>
    <property type="match status" value="1"/>
</dbReference>
<keyword evidence="14" id="KW-0255">Endonuclease</keyword>
<dbReference type="EC" id="4.2.99.18" evidence="12"/>
<dbReference type="GO" id="GO:0051539">
    <property type="term" value="F:4 iron, 4 sulfur cluster binding"/>
    <property type="evidence" value="ECO:0007669"/>
    <property type="project" value="UniProtKB-UniRule"/>
</dbReference>
<keyword evidence="11 12" id="KW-0326">Glycosidase</keyword>
<name>A0A1H9TI10_9FIRM</name>
<keyword evidence="9 12" id="KW-0234">DNA repair</keyword>
<dbReference type="Gene3D" id="1.10.1670.10">
    <property type="entry name" value="Helix-hairpin-Helix base-excision DNA repair enzymes (C-terminal)"/>
    <property type="match status" value="1"/>
</dbReference>
<keyword evidence="10 12" id="KW-0456">Lyase</keyword>
<dbReference type="InterPro" id="IPR003651">
    <property type="entry name" value="Endonuclease3_FeS-loop_motif"/>
</dbReference>
<dbReference type="FunFam" id="1.10.1670.10:FF:000001">
    <property type="entry name" value="Endonuclease III"/>
    <property type="match status" value="1"/>
</dbReference>
<dbReference type="Gene3D" id="1.10.340.30">
    <property type="entry name" value="Hypothetical protein, domain 2"/>
    <property type="match status" value="1"/>
</dbReference>
<evidence type="ECO:0000256" key="11">
    <source>
        <dbReference type="ARBA" id="ARBA00023295"/>
    </source>
</evidence>